<comment type="caution">
    <text evidence="2">The sequence shown here is derived from an EMBL/GenBank/DDBJ whole genome shotgun (WGS) entry which is preliminary data.</text>
</comment>
<evidence type="ECO:0000313" key="2">
    <source>
        <dbReference type="EMBL" id="KEJ82990.1"/>
    </source>
</evidence>
<feature type="region of interest" description="Disordered" evidence="1">
    <location>
        <begin position="110"/>
        <end position="136"/>
    </location>
</feature>
<proteinExistence type="predicted"/>
<gene>
    <name evidence="2" type="ORF">OXYTRIMIC_547</name>
</gene>
<feature type="region of interest" description="Disordered" evidence="1">
    <location>
        <begin position="61"/>
        <end position="85"/>
    </location>
</feature>
<feature type="compositionally biased region" description="Basic and acidic residues" evidence="1">
    <location>
        <begin position="65"/>
        <end position="85"/>
    </location>
</feature>
<reference evidence="3" key="1">
    <citation type="journal article" date="2014" name="Cell">
        <title>The Architecture of a Scrambled Genome Reveals Massive Levels of Genomic Rearrangement during Development.</title>
        <authorList>
            <person name="Chen X."/>
            <person name="Bracht J.R."/>
            <person name="Goldman A.D."/>
            <person name="Dolzhenko E."/>
            <person name="Clay D.M."/>
            <person name="Swart E.C."/>
            <person name="Perlman D.H."/>
            <person name="Doak T.G."/>
            <person name="Stuart A."/>
            <person name="Amemiya C.T."/>
            <person name="Sebra R.P."/>
            <person name="Landweber L.F."/>
        </authorList>
    </citation>
    <scope>NUCLEOTIDE SEQUENCE [LARGE SCALE GENOMIC DNA]</scope>
    <source>
        <strain evidence="3">JRB310</strain>
    </source>
</reference>
<dbReference type="EMBL" id="ARYC01001394">
    <property type="protein sequence ID" value="KEJ82990.1"/>
    <property type="molecule type" value="Genomic_DNA"/>
</dbReference>
<keyword evidence="3" id="KW-1185">Reference proteome</keyword>
<sequence length="368" mass="41862">MENLKLKPIENIEVSNDSVEFSDDQIRNPENAQQDIFKVPVDLNSAADLIDEDCVLQKQDLATNSKDESQSLSDQSKDLISDHSDKIDENKEVQIKELFEKTSLISEQISSSKKNKRIKKQEQKSSAKKKKQDTKTERIASIIDGPKGELNDDGQQQIMEVIELNSTSKKVSGTTINRYGRNIMKKAVISDVVVETKKKRQVMNHSSVASQNIPIANRNFNKTQIYAKYFQNNVMTLILYHSFFQRDFSSYLSFATHQGLFHRHQLLHFRAMCELTAYNSQALQFALSFHQTHPSFVYSIISICVCSPQEQFPLLLLPQPHSFGVFFRSSALLSEQIGLSVLKNNQAILSLPLQDNELQSAYAYSGFI</sequence>
<dbReference type="AlphaFoldDB" id="A0A073I0G7"/>
<dbReference type="Proteomes" id="UP000053232">
    <property type="component" value="Unassembled WGS sequence"/>
</dbReference>
<accession>A0A073I0G7</accession>
<evidence type="ECO:0000313" key="3">
    <source>
        <dbReference type="Proteomes" id="UP000053232"/>
    </source>
</evidence>
<protein>
    <submittedName>
        <fullName evidence="2">Uncharacterized protein</fullName>
    </submittedName>
</protein>
<name>A0A073I0G7_9SPIT</name>
<evidence type="ECO:0000256" key="1">
    <source>
        <dbReference type="SAM" id="MobiDB-lite"/>
    </source>
</evidence>
<organism evidence="2 3">
    <name type="scientific">Oxytricha trifallax</name>
    <dbReference type="NCBI Taxonomy" id="1172189"/>
    <lineage>
        <taxon>Eukaryota</taxon>
        <taxon>Sar</taxon>
        <taxon>Alveolata</taxon>
        <taxon>Ciliophora</taxon>
        <taxon>Intramacronucleata</taxon>
        <taxon>Spirotrichea</taxon>
        <taxon>Stichotrichia</taxon>
        <taxon>Sporadotrichida</taxon>
        <taxon>Oxytrichidae</taxon>
        <taxon>Oxytrichinae</taxon>
        <taxon>Oxytricha</taxon>
    </lineage>
</organism>